<evidence type="ECO:0000313" key="4">
    <source>
        <dbReference type="Proteomes" id="UP001500456"/>
    </source>
</evidence>
<organism evidence="3 4">
    <name type="scientific">Streptomyces plumbiresistens</name>
    <dbReference type="NCBI Taxonomy" id="511811"/>
    <lineage>
        <taxon>Bacteria</taxon>
        <taxon>Bacillati</taxon>
        <taxon>Actinomycetota</taxon>
        <taxon>Actinomycetes</taxon>
        <taxon>Kitasatosporales</taxon>
        <taxon>Streptomycetaceae</taxon>
        <taxon>Streptomyces</taxon>
    </lineage>
</organism>
<accession>A0ABP7Q5Q8</accession>
<feature type="chain" id="PRO_5046343451" evidence="2">
    <location>
        <begin position="29"/>
        <end position="267"/>
    </location>
</feature>
<keyword evidence="4" id="KW-1185">Reference proteome</keyword>
<gene>
    <name evidence="3" type="ORF">GCM10022232_05590</name>
</gene>
<comment type="caution">
    <text evidence="3">The sequence shown here is derived from an EMBL/GenBank/DDBJ whole genome shotgun (WGS) entry which is preliminary data.</text>
</comment>
<dbReference type="Proteomes" id="UP001500456">
    <property type="component" value="Unassembled WGS sequence"/>
</dbReference>
<feature type="compositionally biased region" description="Polar residues" evidence="1">
    <location>
        <begin position="236"/>
        <end position="245"/>
    </location>
</feature>
<protein>
    <submittedName>
        <fullName evidence="3">Uncharacterized protein</fullName>
    </submittedName>
</protein>
<evidence type="ECO:0000256" key="2">
    <source>
        <dbReference type="SAM" id="SignalP"/>
    </source>
</evidence>
<proteinExistence type="predicted"/>
<evidence type="ECO:0000313" key="3">
    <source>
        <dbReference type="EMBL" id="GAA3976933.1"/>
    </source>
</evidence>
<name>A0ABP7Q5Q8_9ACTN</name>
<evidence type="ECO:0000256" key="1">
    <source>
        <dbReference type="SAM" id="MobiDB-lite"/>
    </source>
</evidence>
<dbReference type="EMBL" id="BAAAZX010000001">
    <property type="protein sequence ID" value="GAA3976933.1"/>
    <property type="molecule type" value="Genomic_DNA"/>
</dbReference>
<feature type="signal peptide" evidence="2">
    <location>
        <begin position="1"/>
        <end position="28"/>
    </location>
</feature>
<keyword evidence="2" id="KW-0732">Signal</keyword>
<reference evidence="4" key="1">
    <citation type="journal article" date="2019" name="Int. J. Syst. Evol. Microbiol.">
        <title>The Global Catalogue of Microorganisms (GCM) 10K type strain sequencing project: providing services to taxonomists for standard genome sequencing and annotation.</title>
        <authorList>
            <consortium name="The Broad Institute Genomics Platform"/>
            <consortium name="The Broad Institute Genome Sequencing Center for Infectious Disease"/>
            <person name="Wu L."/>
            <person name="Ma J."/>
        </authorList>
    </citation>
    <scope>NUCLEOTIDE SEQUENCE [LARGE SCALE GENOMIC DNA]</scope>
    <source>
        <strain evidence="4">JCM 16924</strain>
    </source>
</reference>
<feature type="region of interest" description="Disordered" evidence="1">
    <location>
        <begin position="28"/>
        <end position="49"/>
    </location>
</feature>
<feature type="region of interest" description="Disordered" evidence="1">
    <location>
        <begin position="220"/>
        <end position="267"/>
    </location>
</feature>
<sequence>MRHTLARLLAWTLLVGGWAVVNSPTAHADTAAPQTPSEQAAASGEPVEVTADRTEYTQTFANPDGTYTLRQATSPQRAKDASGAWHDIDTTLVRRADGTIGPRYAAVDASFSAGGAEDMVRLEENRRVLSVRWPGDLPEPSLDGATATYAEVLSGVDLQLMAMPDGYREVLRVKSAEAAQNPALEQLKFAVAGEGVSVVAGAAGGLRAVDADGNAVFTGPAGQMWDSAGGPGDGVQPQTLRNWGSSAEAGDAGYLDAQAPGQGAQGS</sequence>